<evidence type="ECO:0000313" key="2">
    <source>
        <dbReference type="Proteomes" id="UP000294664"/>
    </source>
</evidence>
<dbReference type="EMBL" id="SMAI01000008">
    <property type="protein sequence ID" value="TCT03916.1"/>
    <property type="molecule type" value="Genomic_DNA"/>
</dbReference>
<protein>
    <recommendedName>
        <fullName evidence="3">Outer membrane protein with glycine zipper</fullName>
    </recommendedName>
</protein>
<name>A0A4R3LV53_9HYPH</name>
<sequence length="89" mass="8136">MKAAIIVVAAGLVLGGCSQYSESDRAVGGGLLGAGAGALIGGAATGTAGGAVVGGVLGGATGAIVGAATTPKACWARDAYGNSFRVACP</sequence>
<evidence type="ECO:0000313" key="1">
    <source>
        <dbReference type="EMBL" id="TCT03916.1"/>
    </source>
</evidence>
<dbReference type="Proteomes" id="UP000294664">
    <property type="component" value="Unassembled WGS sequence"/>
</dbReference>
<dbReference type="AlphaFoldDB" id="A0A4R3LV53"/>
<gene>
    <name evidence="1" type="ORF">EDC64_10882</name>
</gene>
<organism evidence="1 2">
    <name type="scientific">Aquabacter spiritensis</name>
    <dbReference type="NCBI Taxonomy" id="933073"/>
    <lineage>
        <taxon>Bacteria</taxon>
        <taxon>Pseudomonadati</taxon>
        <taxon>Pseudomonadota</taxon>
        <taxon>Alphaproteobacteria</taxon>
        <taxon>Hyphomicrobiales</taxon>
        <taxon>Xanthobacteraceae</taxon>
        <taxon>Aquabacter</taxon>
    </lineage>
</organism>
<keyword evidence="2" id="KW-1185">Reference proteome</keyword>
<dbReference type="PROSITE" id="PS51257">
    <property type="entry name" value="PROKAR_LIPOPROTEIN"/>
    <property type="match status" value="1"/>
</dbReference>
<comment type="caution">
    <text evidence="1">The sequence shown here is derived from an EMBL/GenBank/DDBJ whole genome shotgun (WGS) entry which is preliminary data.</text>
</comment>
<accession>A0A4R3LV53</accession>
<reference evidence="1 2" key="1">
    <citation type="submission" date="2019-03" db="EMBL/GenBank/DDBJ databases">
        <title>Genomic Encyclopedia of Type Strains, Phase IV (KMG-IV): sequencing the most valuable type-strain genomes for metagenomic binning, comparative biology and taxonomic classification.</title>
        <authorList>
            <person name="Goeker M."/>
        </authorList>
    </citation>
    <scope>NUCLEOTIDE SEQUENCE [LARGE SCALE GENOMIC DNA]</scope>
    <source>
        <strain evidence="1 2">DSM 9035</strain>
    </source>
</reference>
<evidence type="ECO:0008006" key="3">
    <source>
        <dbReference type="Google" id="ProtNLM"/>
    </source>
</evidence>
<proteinExistence type="predicted"/>
<dbReference type="RefSeq" id="WP_132032195.1">
    <property type="nucleotide sequence ID" value="NZ_SMAI01000008.1"/>
</dbReference>